<evidence type="ECO:0000259" key="1">
    <source>
        <dbReference type="Pfam" id="PF07811"/>
    </source>
</evidence>
<gene>
    <name evidence="2" type="ORF">BN10_1230009</name>
</gene>
<dbReference type="eggNOG" id="ENOG5032T1V">
    <property type="taxonomic scope" value="Bacteria"/>
</dbReference>
<evidence type="ECO:0000313" key="3">
    <source>
        <dbReference type="Proteomes" id="UP000013167"/>
    </source>
</evidence>
<name>N0DZP0_9MICO</name>
<dbReference type="Proteomes" id="UP000013167">
    <property type="component" value="Unassembled WGS sequence"/>
</dbReference>
<sequence>MVSMLVSFIFVGLMQLGLFLHTRNTLIASAAEGARMGARADASPADGQARARELISEQLSSRYAESVDVGSEIQGGVRVIVVRVSAPAPIIGPFGPSRGLSVTARAFAEAQ</sequence>
<organism evidence="2 3">
    <name type="scientific">Phycicoccus elongatus Lp2</name>
    <dbReference type="NCBI Taxonomy" id="1193181"/>
    <lineage>
        <taxon>Bacteria</taxon>
        <taxon>Bacillati</taxon>
        <taxon>Actinomycetota</taxon>
        <taxon>Actinomycetes</taxon>
        <taxon>Micrococcales</taxon>
        <taxon>Intrasporangiaceae</taxon>
        <taxon>Phycicoccus</taxon>
    </lineage>
</organism>
<dbReference type="HOGENOM" id="CLU_123721_2_1_11"/>
<protein>
    <recommendedName>
        <fullName evidence="1">TadE-like domain-containing protein</fullName>
    </recommendedName>
</protein>
<feature type="domain" description="TadE-like" evidence="1">
    <location>
        <begin position="3"/>
        <end position="35"/>
    </location>
</feature>
<accession>N0DZP0</accession>
<comment type="caution">
    <text evidence="2">The sequence shown here is derived from an EMBL/GenBank/DDBJ whole genome shotgun (WGS) entry which is preliminary data.</text>
</comment>
<proteinExistence type="predicted"/>
<reference evidence="2 3" key="1">
    <citation type="journal article" date="2013" name="ISME J.">
        <title>A metabolic model for members of the genus Tetrasphaera involved in enhanced biological phosphorus removal.</title>
        <authorList>
            <person name="Kristiansen R."/>
            <person name="Nguyen H.T.T."/>
            <person name="Saunders A.M."/>
            <person name="Nielsen J.L."/>
            <person name="Wimmer R."/>
            <person name="Le V.Q."/>
            <person name="McIlroy S.J."/>
            <person name="Petrovski S."/>
            <person name="Seviour R.J."/>
            <person name="Calteau A."/>
            <person name="Nielsen K.L."/>
            <person name="Nielsen P.H."/>
        </authorList>
    </citation>
    <scope>NUCLEOTIDE SEQUENCE [LARGE SCALE GENOMIC DNA]</scope>
    <source>
        <strain evidence="2 3">Lp2</strain>
    </source>
</reference>
<dbReference type="InterPro" id="IPR012495">
    <property type="entry name" value="TadE-like_dom"/>
</dbReference>
<keyword evidence="3" id="KW-1185">Reference proteome</keyword>
<dbReference type="Pfam" id="PF07811">
    <property type="entry name" value="TadE"/>
    <property type="match status" value="1"/>
</dbReference>
<evidence type="ECO:0000313" key="2">
    <source>
        <dbReference type="EMBL" id="CCH68901.1"/>
    </source>
</evidence>
<dbReference type="AlphaFoldDB" id="N0DZP0"/>
<dbReference type="EMBL" id="CAIZ01000028">
    <property type="protein sequence ID" value="CCH68901.1"/>
    <property type="molecule type" value="Genomic_DNA"/>
</dbReference>
<dbReference type="STRING" id="1193181.BN10_1230009"/>